<proteinExistence type="predicted"/>
<reference evidence="1 2" key="1">
    <citation type="submission" date="2013-04" db="EMBL/GenBank/DDBJ databases">
        <title>Hyphomonas sp. T24B3 Genome Sequencing.</title>
        <authorList>
            <person name="Lai Q."/>
            <person name="Shao Z."/>
        </authorList>
    </citation>
    <scope>NUCLEOTIDE SEQUENCE [LARGE SCALE GENOMIC DNA]</scope>
    <source>
        <strain evidence="1 2">T24B3</strain>
    </source>
</reference>
<dbReference type="Proteomes" id="UP000249123">
    <property type="component" value="Unassembled WGS sequence"/>
</dbReference>
<name>A0A062U1W9_9PROT</name>
<evidence type="ECO:0000313" key="2">
    <source>
        <dbReference type="Proteomes" id="UP000249123"/>
    </source>
</evidence>
<protein>
    <submittedName>
        <fullName evidence="1">Uncharacterized protein</fullName>
    </submittedName>
</protein>
<gene>
    <name evidence="1" type="ORF">HY3_10020</name>
</gene>
<accession>A0A062U1W9</accession>
<evidence type="ECO:0000313" key="1">
    <source>
        <dbReference type="EMBL" id="RAN34824.1"/>
    </source>
</evidence>
<dbReference type="EMBL" id="AWFB01000008">
    <property type="protein sequence ID" value="RAN34824.1"/>
    <property type="molecule type" value="Genomic_DNA"/>
</dbReference>
<keyword evidence="2" id="KW-1185">Reference proteome</keyword>
<dbReference type="RefSeq" id="WP_034824579.1">
    <property type="nucleotide sequence ID" value="NZ_AWFA01000006.1"/>
</dbReference>
<dbReference type="AlphaFoldDB" id="A0A062U1W9"/>
<dbReference type="STRING" id="1280941.HY2_08705"/>
<comment type="caution">
    <text evidence="1">The sequence shown here is derived from an EMBL/GenBank/DDBJ whole genome shotgun (WGS) entry which is preliminary data.</text>
</comment>
<dbReference type="OrthoDB" id="8453098at2"/>
<organism evidence="1 2">
    <name type="scientific">Hyphomonas pacifica</name>
    <dbReference type="NCBI Taxonomy" id="1280941"/>
    <lineage>
        <taxon>Bacteria</taxon>
        <taxon>Pseudomonadati</taxon>
        <taxon>Pseudomonadota</taxon>
        <taxon>Alphaproteobacteria</taxon>
        <taxon>Hyphomonadales</taxon>
        <taxon>Hyphomonadaceae</taxon>
        <taxon>Hyphomonas</taxon>
    </lineage>
</organism>
<sequence length="70" mass="7888">MTPETTRYRFTVEELEQADDWQEGFCLACRAPRGCCEPDASAYRCDECGEHAVYGPHWIAIAGLFKEGAQ</sequence>